<keyword evidence="2 12" id="KW-1003">Cell membrane</keyword>
<dbReference type="InterPro" id="IPR033178">
    <property type="entry name" value="PSD_type1_pro"/>
</dbReference>
<name>A0A4R3LNX0_9GAMM</name>
<evidence type="ECO:0000313" key="13">
    <source>
        <dbReference type="EMBL" id="TCT01396.1"/>
    </source>
</evidence>
<feature type="chain" id="PRO_5023236240" description="Phosphatidylserine decarboxylase beta chain" evidence="12">
    <location>
        <begin position="1"/>
        <end position="251"/>
    </location>
</feature>
<dbReference type="PANTHER" id="PTHR10067">
    <property type="entry name" value="PHOSPHATIDYLSERINE DECARBOXYLASE"/>
    <property type="match status" value="1"/>
</dbReference>
<keyword evidence="10 12" id="KW-1208">Phospholipid metabolism</keyword>
<keyword evidence="8 12" id="KW-0594">Phospholipid biosynthesis</keyword>
<evidence type="ECO:0000256" key="5">
    <source>
        <dbReference type="ARBA" id="ARBA00023098"/>
    </source>
</evidence>
<comment type="pathway">
    <text evidence="1">Lipid metabolism.</text>
</comment>
<comment type="function">
    <text evidence="12">Catalyzes the formation of phosphatidylethanolamine (PtdEtn) from phosphatidylserine (PtdSer).</text>
</comment>
<evidence type="ECO:0000256" key="11">
    <source>
        <dbReference type="ARBA" id="ARBA00023317"/>
    </source>
</evidence>
<comment type="catalytic activity">
    <reaction evidence="12">
        <text>a 1,2-diacyl-sn-glycero-3-phospho-L-serine + H(+) = a 1,2-diacyl-sn-glycero-3-phosphoethanolamine + CO2</text>
        <dbReference type="Rhea" id="RHEA:20828"/>
        <dbReference type="ChEBI" id="CHEBI:15378"/>
        <dbReference type="ChEBI" id="CHEBI:16526"/>
        <dbReference type="ChEBI" id="CHEBI:57262"/>
        <dbReference type="ChEBI" id="CHEBI:64612"/>
        <dbReference type="EC" id="4.1.1.65"/>
    </reaction>
</comment>
<dbReference type="GO" id="GO:0004609">
    <property type="term" value="F:phosphatidylserine decarboxylase activity"/>
    <property type="evidence" value="ECO:0007669"/>
    <property type="project" value="UniProtKB-UniRule"/>
</dbReference>
<dbReference type="EMBL" id="SMAF01000001">
    <property type="protein sequence ID" value="TCT01396.1"/>
    <property type="molecule type" value="Genomic_DNA"/>
</dbReference>
<evidence type="ECO:0000256" key="7">
    <source>
        <dbReference type="ARBA" id="ARBA00023145"/>
    </source>
</evidence>
<feature type="site" description="Cleavage (non-hydrolytic); by autocatalysis" evidence="12">
    <location>
        <begin position="251"/>
        <end position="252"/>
    </location>
</feature>
<keyword evidence="5 12" id="KW-0443">Lipid metabolism</keyword>
<evidence type="ECO:0000256" key="1">
    <source>
        <dbReference type="ARBA" id="ARBA00005189"/>
    </source>
</evidence>
<proteinExistence type="inferred from homology"/>
<keyword evidence="9 12" id="KW-0456">Lyase</keyword>
<dbReference type="PANTHER" id="PTHR10067:SF6">
    <property type="entry name" value="PHOSPHATIDYLSERINE DECARBOXYLASE PROENZYME, MITOCHONDRIAL"/>
    <property type="match status" value="1"/>
</dbReference>
<keyword evidence="3 12" id="KW-0444">Lipid biosynthesis</keyword>
<keyword evidence="6 12" id="KW-0472">Membrane</keyword>
<feature type="active site" description="Schiff-base intermediate with substrate; via pyruvic acid; for decarboxylase activity" evidence="12">
    <location>
        <position position="252"/>
    </location>
</feature>
<evidence type="ECO:0000313" key="14">
    <source>
        <dbReference type="Proteomes" id="UP000294599"/>
    </source>
</evidence>
<gene>
    <name evidence="12" type="primary">psd</name>
    <name evidence="13" type="ORF">EDC25_101263</name>
</gene>
<keyword evidence="14" id="KW-1185">Reference proteome</keyword>
<sequence length="286" mass="32263">MILRRLYLLLQHSLPHKALTRLALHLTRIRWRPVKNWQIRRFAKRFRIDLDEAESADPNHYESFDAFFARALKPGARMPDPDPAAVLLPADGRISAVGRIESDRIFQAKGRSFSLRELLGDDSRVADFVDGSFATVYLQPRNYHRVHMPVAGRLLETLYVPGRLYSVAPVTVGGVQRLFARNERLICHFDSPAGPMALILVGAMLVAGIETVWGGMETEHADGKPERKDYRDRQPAIRLDRFDEAGRFHMGSTAIVLFARDRVALDAFDPGQSVKVGERLGTILPT</sequence>
<dbReference type="GO" id="GO:0005886">
    <property type="term" value="C:plasma membrane"/>
    <property type="evidence" value="ECO:0007669"/>
    <property type="project" value="UniProtKB-SubCell"/>
</dbReference>
<keyword evidence="4 12" id="KW-0210">Decarboxylase</keyword>
<comment type="pathway">
    <text evidence="12">Phospholipid metabolism; phosphatidylethanolamine biosynthesis; phosphatidylethanolamine from CDP-diacylglycerol: step 2/2.</text>
</comment>
<accession>A0A4R3LNX0</accession>
<organism evidence="13 14">
    <name type="scientific">Pseudofulvimonas gallinarii</name>
    <dbReference type="NCBI Taxonomy" id="634155"/>
    <lineage>
        <taxon>Bacteria</taxon>
        <taxon>Pseudomonadati</taxon>
        <taxon>Pseudomonadota</taxon>
        <taxon>Gammaproteobacteria</taxon>
        <taxon>Lysobacterales</taxon>
        <taxon>Rhodanobacteraceae</taxon>
        <taxon>Pseudofulvimonas</taxon>
    </lineage>
</organism>
<dbReference type="Proteomes" id="UP000294599">
    <property type="component" value="Unassembled WGS sequence"/>
</dbReference>
<dbReference type="HAMAP" id="MF_00662">
    <property type="entry name" value="PS_decarb_PSD_B_type1"/>
    <property type="match status" value="1"/>
</dbReference>
<evidence type="ECO:0000256" key="6">
    <source>
        <dbReference type="ARBA" id="ARBA00023136"/>
    </source>
</evidence>
<dbReference type="AlphaFoldDB" id="A0A4R3LNX0"/>
<reference evidence="13 14" key="1">
    <citation type="submission" date="2019-03" db="EMBL/GenBank/DDBJ databases">
        <title>Genomic Encyclopedia of Type Strains, Phase IV (KMG-IV): sequencing the most valuable type-strain genomes for metagenomic binning, comparative biology and taxonomic classification.</title>
        <authorList>
            <person name="Goeker M."/>
        </authorList>
    </citation>
    <scope>NUCLEOTIDE SEQUENCE [LARGE SCALE GENOMIC DNA]</scope>
    <source>
        <strain evidence="13 14">DSM 21944</strain>
    </source>
</reference>
<feature type="active site" description="Charge relay system; for autoendoproteolytic cleavage activity" evidence="12">
    <location>
        <position position="91"/>
    </location>
</feature>
<dbReference type="InterPro" id="IPR033177">
    <property type="entry name" value="PSD-B"/>
</dbReference>
<evidence type="ECO:0000256" key="4">
    <source>
        <dbReference type="ARBA" id="ARBA00022793"/>
    </source>
</evidence>
<comment type="PTM">
    <text evidence="12">Is synthesized initially as an inactive proenzyme. Formation of the active enzyme involves a self-maturation process in which the active site pyruvoyl group is generated from an internal serine residue via an autocatalytic post-translational modification. Two non-identical subunits are generated from the proenzyme in this reaction, and the pyruvate is formed at the N-terminus of the alpha chain, which is derived from the carboxyl end of the proenzyme. The autoendoproteolytic cleavage occurs by a canonical serine protease mechanism, in which the side chain hydroxyl group of the serine supplies its oxygen atom to form the C-terminus of the beta chain, while the remainder of the serine residue undergoes an oxidative deamination to produce ammonia and the pyruvoyl prosthetic group on the alpha chain. During this reaction, the Ser that is part of the protease active site of the proenzyme becomes the pyruvoyl prosthetic group, which constitutes an essential element of the active site of the mature decarboxylase.</text>
</comment>
<dbReference type="UniPathway" id="UPA00558">
    <property type="reaction ID" value="UER00616"/>
</dbReference>
<feature type="active site" description="Charge relay system; for autoendoproteolytic cleavage activity" evidence="12">
    <location>
        <position position="147"/>
    </location>
</feature>
<protein>
    <recommendedName>
        <fullName evidence="12">Phosphatidylserine decarboxylase proenzyme</fullName>
        <ecNumber evidence="12">4.1.1.65</ecNumber>
    </recommendedName>
    <component>
        <recommendedName>
            <fullName evidence="12">Phosphatidylserine decarboxylase alpha chain</fullName>
        </recommendedName>
    </component>
    <component>
        <recommendedName>
            <fullName evidence="12">Phosphatidylserine decarboxylase beta chain</fullName>
        </recommendedName>
    </component>
</protein>
<feature type="active site" description="Charge relay system; for autoendoproteolytic cleavage activity" evidence="12">
    <location>
        <position position="252"/>
    </location>
</feature>
<evidence type="ECO:0000256" key="10">
    <source>
        <dbReference type="ARBA" id="ARBA00023264"/>
    </source>
</evidence>
<comment type="subunit">
    <text evidence="12">Heterodimer of a large membrane-associated beta subunit and a small pyruvoyl-containing alpha subunit.</text>
</comment>
<evidence type="ECO:0000256" key="2">
    <source>
        <dbReference type="ARBA" id="ARBA00022475"/>
    </source>
</evidence>
<comment type="similarity">
    <text evidence="12">Belongs to the phosphatidylserine decarboxylase family. PSD-B subfamily. Prokaryotic type I sub-subfamily.</text>
</comment>
<feature type="chain" id="PRO_5023236241" description="Phosphatidylserine decarboxylase alpha chain" evidence="12">
    <location>
        <begin position="252"/>
        <end position="286"/>
    </location>
</feature>
<dbReference type="EC" id="4.1.1.65" evidence="12"/>
<dbReference type="GO" id="GO:0006646">
    <property type="term" value="P:phosphatidylethanolamine biosynthetic process"/>
    <property type="evidence" value="ECO:0007669"/>
    <property type="project" value="UniProtKB-UniRule"/>
</dbReference>
<evidence type="ECO:0000256" key="8">
    <source>
        <dbReference type="ARBA" id="ARBA00023209"/>
    </source>
</evidence>
<dbReference type="NCBIfam" id="TIGR00163">
    <property type="entry name" value="PS_decarb"/>
    <property type="match status" value="1"/>
</dbReference>
<keyword evidence="7 12" id="KW-0865">Zymogen</keyword>
<comment type="subcellular location">
    <subcellularLocation>
        <location evidence="12">Cell membrane</location>
        <topology evidence="12">Peripheral membrane protein</topology>
    </subcellularLocation>
</comment>
<dbReference type="InterPro" id="IPR003817">
    <property type="entry name" value="PS_Dcarbxylase"/>
</dbReference>
<evidence type="ECO:0000256" key="9">
    <source>
        <dbReference type="ARBA" id="ARBA00023239"/>
    </source>
</evidence>
<keyword evidence="11 12" id="KW-0670">Pyruvate</keyword>
<evidence type="ECO:0000256" key="3">
    <source>
        <dbReference type="ARBA" id="ARBA00022516"/>
    </source>
</evidence>
<comment type="caution">
    <text evidence="13">The sequence shown here is derived from an EMBL/GenBank/DDBJ whole genome shotgun (WGS) entry which is preliminary data.</text>
</comment>
<comment type="cofactor">
    <cofactor evidence="12">
        <name>pyruvate</name>
        <dbReference type="ChEBI" id="CHEBI:15361"/>
    </cofactor>
    <text evidence="12">Binds 1 pyruvoyl group covalently per subunit.</text>
</comment>
<feature type="modified residue" description="Pyruvic acid (Ser); by autocatalysis" evidence="12">
    <location>
        <position position="252"/>
    </location>
</feature>
<evidence type="ECO:0000256" key="12">
    <source>
        <dbReference type="HAMAP-Rule" id="MF_00662"/>
    </source>
</evidence>
<dbReference type="Pfam" id="PF02666">
    <property type="entry name" value="PS_Dcarbxylase"/>
    <property type="match status" value="1"/>
</dbReference>